<dbReference type="GO" id="GO:0008270">
    <property type="term" value="F:zinc ion binding"/>
    <property type="evidence" value="ECO:0007669"/>
    <property type="project" value="UniProtKB-KW"/>
</dbReference>
<feature type="domain" description="CCHC-type" evidence="2">
    <location>
        <begin position="253"/>
        <end position="268"/>
    </location>
</feature>
<evidence type="ECO:0000256" key="1">
    <source>
        <dbReference type="PROSITE-ProRule" id="PRU00047"/>
    </source>
</evidence>
<dbReference type="PROSITE" id="PS50158">
    <property type="entry name" value="ZF_CCHC"/>
    <property type="match status" value="1"/>
</dbReference>
<dbReference type="Proteomes" id="UP000014500">
    <property type="component" value="Unassembled WGS sequence"/>
</dbReference>
<accession>T1IS18</accession>
<name>T1IS18_STRMM</name>
<keyword evidence="1" id="KW-0863">Zinc-finger</keyword>
<keyword evidence="1" id="KW-0862">Zinc</keyword>
<sequence>MVSPLALPSLLPKMTHFAQVAKPKMGEKDDFKAAAAHIKPLTFENWKTWKIMIQLILDEHDLLNFTLETPVGSAIPPLATASEEIREKFNRRSRKATRSILIQSFAEQYREAAMQFTSTNEHKEDEEMHQYIGQVDQAAREVEDLAMTDEEAKTFMLISCVGPGFDSLKQIIDQWDDTQFTWKNVCAALLTEDHRRKFDAVATLTEHTEAQAFLAFKKSQKSKEKKTAINIPSSKSTDLVGTVPKQDLSEITCFRCQEKGHYSNKCQNAAVPRGNKTRGGAVRGRGSDKAEAYYCKRVKDISNVVACTTDYGIEENAKIRVPVTPGTTLFKPKEGHAVEDFPFRLLVSPLMFLALRSRPDILFSVIHLSQFNTAHNGSHIKALLQILKPMKPGRRSEIEIETRNANRLVKIDSQLPMISEQLAKDYGIEENAKIRVPVTPGTTLFKPKEGHAVEDFPFRLLVSPLMFLALRRVDFRDSEDMEWNSMRGILTINKVFKQYHAVNVIRETRQIPLTPNDAIQKSI</sequence>
<dbReference type="AlphaFoldDB" id="T1IS18"/>
<dbReference type="SMART" id="SM00343">
    <property type="entry name" value="ZnF_C2HC"/>
    <property type="match status" value="1"/>
</dbReference>
<evidence type="ECO:0000259" key="2">
    <source>
        <dbReference type="PROSITE" id="PS50158"/>
    </source>
</evidence>
<dbReference type="InterPro" id="IPR001878">
    <property type="entry name" value="Znf_CCHC"/>
</dbReference>
<proteinExistence type="predicted"/>
<keyword evidence="1" id="KW-0479">Metal-binding</keyword>
<reference evidence="3" key="2">
    <citation type="submission" date="2015-02" db="UniProtKB">
        <authorList>
            <consortium name="EnsemblMetazoa"/>
        </authorList>
    </citation>
    <scope>IDENTIFICATION</scope>
</reference>
<protein>
    <recommendedName>
        <fullName evidence="2">CCHC-type domain-containing protein</fullName>
    </recommendedName>
</protein>
<reference evidence="4" key="1">
    <citation type="submission" date="2011-05" db="EMBL/GenBank/DDBJ databases">
        <authorList>
            <person name="Richards S.R."/>
            <person name="Qu J."/>
            <person name="Jiang H."/>
            <person name="Jhangiani S.N."/>
            <person name="Agravi P."/>
            <person name="Goodspeed R."/>
            <person name="Gross S."/>
            <person name="Mandapat C."/>
            <person name="Jackson L."/>
            <person name="Mathew T."/>
            <person name="Pu L."/>
            <person name="Thornton R."/>
            <person name="Saada N."/>
            <person name="Wilczek-Boney K.B."/>
            <person name="Lee S."/>
            <person name="Kovar C."/>
            <person name="Wu Y."/>
            <person name="Scherer S.E."/>
            <person name="Worley K.C."/>
            <person name="Muzny D.M."/>
            <person name="Gibbs R."/>
        </authorList>
    </citation>
    <scope>NUCLEOTIDE SEQUENCE</scope>
    <source>
        <strain evidence="4">Brora</strain>
    </source>
</reference>
<dbReference type="SUPFAM" id="SSF57756">
    <property type="entry name" value="Retrovirus zinc finger-like domains"/>
    <property type="match status" value="1"/>
</dbReference>
<evidence type="ECO:0000313" key="4">
    <source>
        <dbReference type="Proteomes" id="UP000014500"/>
    </source>
</evidence>
<dbReference type="HOGENOM" id="CLU_521078_0_0_1"/>
<dbReference type="GO" id="GO:0003676">
    <property type="term" value="F:nucleic acid binding"/>
    <property type="evidence" value="ECO:0007669"/>
    <property type="project" value="InterPro"/>
</dbReference>
<keyword evidence="4" id="KW-1185">Reference proteome</keyword>
<dbReference type="EnsemblMetazoa" id="SMAR003876-RA">
    <property type="protein sequence ID" value="SMAR003876-PA"/>
    <property type="gene ID" value="SMAR003876"/>
</dbReference>
<dbReference type="PhylomeDB" id="T1IS18"/>
<organism evidence="3 4">
    <name type="scientific">Strigamia maritima</name>
    <name type="common">European centipede</name>
    <name type="synonym">Geophilus maritimus</name>
    <dbReference type="NCBI Taxonomy" id="126957"/>
    <lineage>
        <taxon>Eukaryota</taxon>
        <taxon>Metazoa</taxon>
        <taxon>Ecdysozoa</taxon>
        <taxon>Arthropoda</taxon>
        <taxon>Myriapoda</taxon>
        <taxon>Chilopoda</taxon>
        <taxon>Pleurostigmophora</taxon>
        <taxon>Geophilomorpha</taxon>
        <taxon>Linotaeniidae</taxon>
        <taxon>Strigamia</taxon>
    </lineage>
</organism>
<dbReference type="InterPro" id="IPR036875">
    <property type="entry name" value="Znf_CCHC_sf"/>
</dbReference>
<dbReference type="Gene3D" id="4.10.60.10">
    <property type="entry name" value="Zinc finger, CCHC-type"/>
    <property type="match status" value="1"/>
</dbReference>
<evidence type="ECO:0000313" key="3">
    <source>
        <dbReference type="EnsemblMetazoa" id="SMAR003876-PA"/>
    </source>
</evidence>
<dbReference type="EMBL" id="JH431410">
    <property type="status" value="NOT_ANNOTATED_CDS"/>
    <property type="molecule type" value="Genomic_DNA"/>
</dbReference>